<sequence length="64" mass="6843">MAILKKALAALRRQLGAHPDVEALALRIEGARARRQRFSVPRSILPGVLDVGSPMVLDSNGPEG</sequence>
<accession>A0A4U1IV15</accession>
<name>A0A4U1IV15_9BACT</name>
<dbReference type="AlphaFoldDB" id="A0A4U1IV15"/>
<dbReference type="Proteomes" id="UP000309215">
    <property type="component" value="Unassembled WGS sequence"/>
</dbReference>
<gene>
    <name evidence="1" type="ORF">E8A74_41765</name>
</gene>
<protein>
    <submittedName>
        <fullName evidence="1">Uncharacterized protein</fullName>
    </submittedName>
</protein>
<dbReference type="EMBL" id="SSMQ01000070">
    <property type="protein sequence ID" value="TKC98303.1"/>
    <property type="molecule type" value="Genomic_DNA"/>
</dbReference>
<organism evidence="1 2">
    <name type="scientific">Polyangium fumosum</name>
    <dbReference type="NCBI Taxonomy" id="889272"/>
    <lineage>
        <taxon>Bacteria</taxon>
        <taxon>Pseudomonadati</taxon>
        <taxon>Myxococcota</taxon>
        <taxon>Polyangia</taxon>
        <taxon>Polyangiales</taxon>
        <taxon>Polyangiaceae</taxon>
        <taxon>Polyangium</taxon>
    </lineage>
</organism>
<reference evidence="1 2" key="1">
    <citation type="submission" date="2019-04" db="EMBL/GenBank/DDBJ databases">
        <authorList>
            <person name="Li Y."/>
            <person name="Wang J."/>
        </authorList>
    </citation>
    <scope>NUCLEOTIDE SEQUENCE [LARGE SCALE GENOMIC DNA]</scope>
    <source>
        <strain evidence="1 2">DSM 14668</strain>
    </source>
</reference>
<evidence type="ECO:0000313" key="1">
    <source>
        <dbReference type="EMBL" id="TKC98303.1"/>
    </source>
</evidence>
<evidence type="ECO:0000313" key="2">
    <source>
        <dbReference type="Proteomes" id="UP000309215"/>
    </source>
</evidence>
<dbReference type="RefSeq" id="WP_136934724.1">
    <property type="nucleotide sequence ID" value="NZ_SSMQ01000070.1"/>
</dbReference>
<proteinExistence type="predicted"/>
<keyword evidence="2" id="KW-1185">Reference proteome</keyword>
<comment type="caution">
    <text evidence="1">The sequence shown here is derived from an EMBL/GenBank/DDBJ whole genome shotgun (WGS) entry which is preliminary data.</text>
</comment>